<gene>
    <name evidence="1" type="ORF">Samson_048</name>
</gene>
<dbReference type="Gene3D" id="3.40.1350.10">
    <property type="match status" value="1"/>
</dbReference>
<keyword evidence="1" id="KW-0378">Hydrolase</keyword>
<protein>
    <submittedName>
        <fullName evidence="1">tRNA endonuclease-like domain superfamily protein</fullName>
    </submittedName>
</protein>
<keyword evidence="2" id="KW-1185">Reference proteome</keyword>
<organism evidence="1 2">
    <name type="scientific">Xanthomonas phage Samson</name>
    <dbReference type="NCBI Taxonomy" id="2596676"/>
    <lineage>
        <taxon>Viruses</taxon>
        <taxon>Duplodnaviria</taxon>
        <taxon>Heunggongvirae</taxon>
        <taxon>Uroviricota</taxon>
        <taxon>Caudoviricetes</taxon>
        <taxon>Jondennisvirinae</taxon>
        <taxon>Septimatrevirus</taxon>
        <taxon>Septimatrevirus samson</taxon>
    </lineage>
</organism>
<proteinExistence type="predicted"/>
<dbReference type="InterPro" id="IPR011856">
    <property type="entry name" value="tRNA_endonuc-like_dom_sf"/>
</dbReference>
<name>A0A5B9NEX8_9CAUD</name>
<dbReference type="EMBL" id="MN062187">
    <property type="protein sequence ID" value="QEG09363.1"/>
    <property type="molecule type" value="Genomic_DNA"/>
</dbReference>
<accession>A0A5B9NEX8</accession>
<reference evidence="2" key="1">
    <citation type="submission" date="2019-06" db="EMBL/GenBank/DDBJ databases">
        <title>Complete Genome Sequence of Xanthomonas spp. Siphophage Samson.</title>
        <authorList>
            <person name="Clark S."/>
            <person name="Le T."/>
            <person name="Moreland R."/>
            <person name="Gonzalez C.F."/>
            <person name="Liu M."/>
            <person name="Ramsey J."/>
        </authorList>
    </citation>
    <scope>NUCLEOTIDE SEQUENCE [LARGE SCALE GENOMIC DNA]</scope>
</reference>
<keyword evidence="1" id="KW-0255">Endonuclease</keyword>
<dbReference type="GO" id="GO:0004519">
    <property type="term" value="F:endonuclease activity"/>
    <property type="evidence" value="ECO:0007669"/>
    <property type="project" value="UniProtKB-KW"/>
</dbReference>
<evidence type="ECO:0000313" key="2">
    <source>
        <dbReference type="Proteomes" id="UP000323235"/>
    </source>
</evidence>
<dbReference type="GO" id="GO:0003676">
    <property type="term" value="F:nucleic acid binding"/>
    <property type="evidence" value="ECO:0007669"/>
    <property type="project" value="InterPro"/>
</dbReference>
<sequence length="178" mass="19891">MTPNKLAKESEHSQQVALFAYVAVAYLHGFDVADEWCKTGKLPKRDPNAPPAVPALEWFHAIPNGGSRGDDEQSRKIRGGQMKAEGARQGIADTFLPWPVYEQSPTDSQQMVVKWCGLYIEMKKPSLRPKSEGAKGGASDEQIAFGQYAQRVGYGWAVCYDWEQAVCYLRSYIEWGSK</sequence>
<dbReference type="Proteomes" id="UP000323235">
    <property type="component" value="Segment"/>
</dbReference>
<keyword evidence="1" id="KW-0540">Nuclease</keyword>
<evidence type="ECO:0000313" key="1">
    <source>
        <dbReference type="EMBL" id="QEG09363.1"/>
    </source>
</evidence>